<evidence type="ECO:0000256" key="1">
    <source>
        <dbReference type="SAM" id="MobiDB-lite"/>
    </source>
</evidence>
<evidence type="ECO:0000313" key="3">
    <source>
        <dbReference type="EMBL" id="RFT15642.1"/>
    </source>
</evidence>
<comment type="caution">
    <text evidence="3">The sequence shown here is derived from an EMBL/GenBank/DDBJ whole genome shotgun (WGS) entry which is preliminary data.</text>
</comment>
<dbReference type="AlphaFoldDB" id="A0A3E2BLW1"/>
<feature type="transmembrane region" description="Helical" evidence="2">
    <location>
        <begin position="36"/>
        <end position="60"/>
    </location>
</feature>
<gene>
    <name evidence="3" type="ORF">OP8BY_0017</name>
</gene>
<sequence>MKGEAKAETQPLLDHFGEKEDGDGQNQRDPEALFEVFGVMAVVLVSVVGSVTLVGQVSLVARLVVTANRAGAGAGRDMPGVAAAVVLVVATSMGFMVGVGLFFMTVMLMVAMPACLVVMACMVVVVGGFSFAMTMSPFLAGFRFVVMLVIITSMEMFMGALVFVMTVRSVFSATCSVTGLDVALLVTAGRSPVSRARLI</sequence>
<dbReference type="Proteomes" id="UP000257323">
    <property type="component" value="Unassembled WGS sequence"/>
</dbReference>
<reference evidence="3 4" key="1">
    <citation type="submission" date="2018-08" db="EMBL/GenBank/DDBJ databases">
        <title>Genome analysis of the thermophilic bacterium of the candidate phylum Aminicenantes from deep subsurface aquifer revealed its physiology and ecological role.</title>
        <authorList>
            <person name="Kadnikov V.V."/>
            <person name="Mardanov A.V."/>
            <person name="Beletsky A.V."/>
            <person name="Karnachuk O.V."/>
            <person name="Ravin N.V."/>
        </authorList>
    </citation>
    <scope>NUCLEOTIDE SEQUENCE [LARGE SCALE GENOMIC DNA]</scope>
    <source>
        <strain evidence="3">BY38</strain>
    </source>
</reference>
<accession>A0A3E2BLW1</accession>
<name>A0A3E2BLW1_9BACT</name>
<proteinExistence type="predicted"/>
<keyword evidence="2" id="KW-1133">Transmembrane helix</keyword>
<keyword evidence="2" id="KW-0812">Transmembrane</keyword>
<protein>
    <submittedName>
        <fullName evidence="3">Uncharacterized protein</fullName>
    </submittedName>
</protein>
<keyword evidence="2" id="KW-0472">Membrane</keyword>
<dbReference type="EMBL" id="QUAH01000007">
    <property type="protein sequence ID" value="RFT15642.1"/>
    <property type="molecule type" value="Genomic_DNA"/>
</dbReference>
<evidence type="ECO:0000256" key="2">
    <source>
        <dbReference type="SAM" id="Phobius"/>
    </source>
</evidence>
<organism evidence="3 4">
    <name type="scientific">Candidatus Saccharicenans subterraneus</name>
    <dbReference type="NCBI Taxonomy" id="2508984"/>
    <lineage>
        <taxon>Bacteria</taxon>
        <taxon>Candidatus Aminicenantota</taxon>
        <taxon>Candidatus Aminicenantia</taxon>
        <taxon>Candidatus Aminicenantales</taxon>
        <taxon>Candidatus Saccharicenantaceae</taxon>
        <taxon>Candidatus Saccharicenans</taxon>
    </lineage>
</organism>
<evidence type="ECO:0000313" key="4">
    <source>
        <dbReference type="Proteomes" id="UP000257323"/>
    </source>
</evidence>
<feature type="region of interest" description="Disordered" evidence="1">
    <location>
        <begin position="1"/>
        <end position="27"/>
    </location>
</feature>
<feature type="transmembrane region" description="Helical" evidence="2">
    <location>
        <begin position="81"/>
        <end position="104"/>
    </location>
</feature>
<feature type="transmembrane region" description="Helical" evidence="2">
    <location>
        <begin position="110"/>
        <end position="132"/>
    </location>
</feature>
<feature type="transmembrane region" description="Helical" evidence="2">
    <location>
        <begin position="144"/>
        <end position="164"/>
    </location>
</feature>